<organism evidence="2 3">
    <name type="scientific">Haploplasma axanthum</name>
    <name type="common">Acholeplasma axanthum</name>
    <dbReference type="NCBI Taxonomy" id="29552"/>
    <lineage>
        <taxon>Bacteria</taxon>
        <taxon>Bacillati</taxon>
        <taxon>Mycoplasmatota</taxon>
        <taxon>Mollicutes</taxon>
        <taxon>Acholeplasmatales</taxon>
        <taxon>Acholeplasmataceae</taxon>
        <taxon>Haploplasma</taxon>
    </lineage>
</organism>
<reference evidence="2 3" key="1">
    <citation type="submission" date="2019-01" db="EMBL/GenBank/DDBJ databases">
        <authorList>
            <consortium name="Pathogen Informatics"/>
        </authorList>
    </citation>
    <scope>NUCLEOTIDE SEQUENCE [LARGE SCALE GENOMIC DNA]</scope>
    <source>
        <strain evidence="2 3">NCTC10138</strain>
    </source>
</reference>
<feature type="chain" id="PRO_5019311739" evidence="1">
    <location>
        <begin position="25"/>
        <end position="1060"/>
    </location>
</feature>
<dbReference type="EMBL" id="LR215048">
    <property type="protein sequence ID" value="VEU80341.1"/>
    <property type="molecule type" value="Genomic_DNA"/>
</dbReference>
<evidence type="ECO:0000256" key="1">
    <source>
        <dbReference type="SAM" id="SignalP"/>
    </source>
</evidence>
<accession>A0A449BD03</accession>
<dbReference type="PROSITE" id="PS51257">
    <property type="entry name" value="PROKAR_LIPOPROTEIN"/>
    <property type="match status" value="1"/>
</dbReference>
<dbReference type="OrthoDB" id="383625at2"/>
<name>A0A449BD03_HAPAX</name>
<dbReference type="KEGG" id="aaxa:NCTC10138_00710"/>
<gene>
    <name evidence="2" type="ORF">NCTC10138_00710</name>
</gene>
<feature type="signal peptide" evidence="1">
    <location>
        <begin position="1"/>
        <end position="24"/>
    </location>
</feature>
<evidence type="ECO:0000313" key="2">
    <source>
        <dbReference type="EMBL" id="VEU80341.1"/>
    </source>
</evidence>
<dbReference type="STRING" id="1278311.GCA_000428705_00907"/>
<keyword evidence="1" id="KW-0732">Signal</keyword>
<dbReference type="Proteomes" id="UP000289841">
    <property type="component" value="Chromosome"/>
</dbReference>
<protein>
    <submittedName>
        <fullName evidence="2">Uncharacterized protein</fullName>
    </submittedName>
</protein>
<dbReference type="RefSeq" id="WP_026390468.1">
    <property type="nucleotide sequence ID" value="NZ_LR215048.1"/>
</dbReference>
<sequence length="1060" mass="119399">MIQVKHIKKITSFFLVLVTALVLVACTKKDSVPYGNINNDTYLSVGDVNVTNKELYDNLRKQSSSTLTNIINKELFKGYTESANGLLDSTGEKSEWAKKLFDELVNQAIFSSTDVDSIKKNTDANIEIAIRKFVDSVYSSDASVDRTALTTALTDKLNKTEESFASEYHSIPALRSRYSIEIGKRLYAESILKGADKNGEVYDEDNDNYVADTNVISHYETNVRGQHDTNVFFFYFLTLNEANAALRSKSIKIDGRGNWYIVPDIRDKAAMVELINSGETAKKEYVVETAKKAGVDVNKATEADYSVREGAFKDYYDAYSPSSNRDTAIVDTEVLTTMIELYNIVNENNKLSTTIEEQDGKNVIKYVNGDVYQTIYTYKDLNTLSSSFRSYIYDTLSTEKPYSNLRSVSNFRYLAYKLNPDASYIDLVDEEKDSDGNKQWYTIDKLVEKYTVEEIKAAYPEAVTTDTVNKEKLTELINAQKDEWKNKVIDDKLTASYTSAKVTELQKDLKVEIYDNLIRTFYNNSASEDAKAKGKAKSGELVAKVTGKFDDKDISFEVKADALFAELVKAYGVSGAFDLAVNEILAAKYENEHIDKDTYKGFEKEFRTLITNFSNDQFASAGYPASIGREAFLLLVFGAKDNKEAIRNGYVLPKLREVFTADLEAQSKLLSGTDNNTDFVFEKLYEYVEKQYTQDFGITVSHLLVYFDQNGDGTPDDPNEVFEKMSETEVAEVKAAIVQLYKDVSYHLQNKATITSGLTEIAAQFQEAVRIPVLAPLNEVKPWVTDDANSKSLEYYRNLGLNLKYEAISSAITNVSNLPTNSSTLDTVFYDRAVHLHDLIVKEREDAKEAKEELIDGGLPYFDFGGGSWNSITEHDTLTTDFLSAKNGDKPGIMSSFGFHFILATNISEKTSAKYEAPSNYGEEGFDYDKDDYTITIDGTRYNAYNENEKLSLDQIKYSVLGKKEDLGILIPTAVQSALTKYFDPVNTLYSNTYMQSAILFKLLSSEGITWSSVAEISTAQQAAFANIKDINRNQFYTYLQGNANYEELYANWFETFKVN</sequence>
<dbReference type="AlphaFoldDB" id="A0A449BD03"/>
<evidence type="ECO:0000313" key="3">
    <source>
        <dbReference type="Proteomes" id="UP000289841"/>
    </source>
</evidence>
<proteinExistence type="predicted"/>
<keyword evidence="3" id="KW-1185">Reference proteome</keyword>